<dbReference type="EMBL" id="JAGPNK010000001">
    <property type="protein sequence ID" value="KAH7328619.1"/>
    <property type="molecule type" value="Genomic_DNA"/>
</dbReference>
<gene>
    <name evidence="1" type="ORF">B0I35DRAFT_22836</name>
</gene>
<protein>
    <recommendedName>
        <fullName evidence="3">Heterokaryon incompatibility domain-containing protein</fullName>
    </recommendedName>
</protein>
<dbReference type="PANTHER" id="PTHR24148">
    <property type="entry name" value="ANKYRIN REPEAT DOMAIN-CONTAINING PROTEIN 39 HOMOLOG-RELATED"/>
    <property type="match status" value="1"/>
</dbReference>
<organism evidence="1 2">
    <name type="scientific">Stachybotrys elegans</name>
    <dbReference type="NCBI Taxonomy" id="80388"/>
    <lineage>
        <taxon>Eukaryota</taxon>
        <taxon>Fungi</taxon>
        <taxon>Dikarya</taxon>
        <taxon>Ascomycota</taxon>
        <taxon>Pezizomycotina</taxon>
        <taxon>Sordariomycetes</taxon>
        <taxon>Hypocreomycetidae</taxon>
        <taxon>Hypocreales</taxon>
        <taxon>Stachybotryaceae</taxon>
        <taxon>Stachybotrys</taxon>
    </lineage>
</organism>
<dbReference type="Proteomes" id="UP000813444">
    <property type="component" value="Unassembled WGS sequence"/>
</dbReference>
<dbReference type="PANTHER" id="PTHR24148:SF64">
    <property type="entry name" value="HETEROKARYON INCOMPATIBILITY DOMAIN-CONTAINING PROTEIN"/>
    <property type="match status" value="1"/>
</dbReference>
<comment type="caution">
    <text evidence="1">The sequence shown here is derived from an EMBL/GenBank/DDBJ whole genome shotgun (WGS) entry which is preliminary data.</text>
</comment>
<keyword evidence="2" id="KW-1185">Reference proteome</keyword>
<name>A0A8K0WXL5_9HYPO</name>
<dbReference type="AlphaFoldDB" id="A0A8K0WXL5"/>
<dbReference type="InterPro" id="IPR052895">
    <property type="entry name" value="HetReg/Transcr_Mod"/>
</dbReference>
<accession>A0A8K0WXL5</accession>
<dbReference type="OrthoDB" id="2157530at2759"/>
<sequence length="407" mass="46234">MLRLDPGLVEQMKLAAPDLGIISGSELTYIRKLSYFRSMVSRGNTSEIFPMRPNIGPNSPGMLETAVLARDLEATDGRDKIFALWNLAQDNGKLDFKMDYTQSIPSSFKDFVTAWSAQHKSLVIIAVSECNERSKAFYEEAPSWCPDWTAPSAVSCLVRRDWLPVRQMLLMDSLDGELYKADGGMKNEELVEPLFEFYDNTLLCTGVIIDEVQDFLVMQGDGLETHRDIFYAFVRYVTDEYSSKYSGLYDDARQAAWAMCHGDVPSAWLPREQSQFASDRYPLEDYVCEQERSRFLLKYAGGYDRPEAWDTVKMSLRGRQFALSRKGYMCLVPQELSRRTGVLHMAIIATCSVPVLLEAVDEASYRFVGSCFVQGWMEGEVFAACMDVGSPREYWEVNHDSSKLLIV</sequence>
<evidence type="ECO:0000313" key="1">
    <source>
        <dbReference type="EMBL" id="KAH7328619.1"/>
    </source>
</evidence>
<evidence type="ECO:0008006" key="3">
    <source>
        <dbReference type="Google" id="ProtNLM"/>
    </source>
</evidence>
<proteinExistence type="predicted"/>
<reference evidence="1" key="1">
    <citation type="journal article" date="2021" name="Nat. Commun.">
        <title>Genetic determinants of endophytism in the Arabidopsis root mycobiome.</title>
        <authorList>
            <person name="Mesny F."/>
            <person name="Miyauchi S."/>
            <person name="Thiergart T."/>
            <person name="Pickel B."/>
            <person name="Atanasova L."/>
            <person name="Karlsson M."/>
            <person name="Huettel B."/>
            <person name="Barry K.W."/>
            <person name="Haridas S."/>
            <person name="Chen C."/>
            <person name="Bauer D."/>
            <person name="Andreopoulos W."/>
            <person name="Pangilinan J."/>
            <person name="LaButti K."/>
            <person name="Riley R."/>
            <person name="Lipzen A."/>
            <person name="Clum A."/>
            <person name="Drula E."/>
            <person name="Henrissat B."/>
            <person name="Kohler A."/>
            <person name="Grigoriev I.V."/>
            <person name="Martin F.M."/>
            <person name="Hacquard S."/>
        </authorList>
    </citation>
    <scope>NUCLEOTIDE SEQUENCE</scope>
    <source>
        <strain evidence="1">MPI-CAGE-CH-0235</strain>
    </source>
</reference>
<evidence type="ECO:0000313" key="2">
    <source>
        <dbReference type="Proteomes" id="UP000813444"/>
    </source>
</evidence>